<evidence type="ECO:0000313" key="11">
    <source>
        <dbReference type="EMBL" id="CAD6255920.1"/>
    </source>
</evidence>
<keyword evidence="5" id="KW-0479">Metal-binding</keyword>
<gene>
    <name evidence="11" type="ORF">NCGR_LOCUS39447</name>
</gene>
<name>A0A811QES6_9POAL</name>
<dbReference type="Gene3D" id="1.20.120.1750">
    <property type="match status" value="1"/>
</dbReference>
<dbReference type="CDD" id="cd20346">
    <property type="entry name" value="BRcat_RBR_ANKIB1"/>
    <property type="match status" value="1"/>
</dbReference>
<dbReference type="EMBL" id="CAJGYO010000010">
    <property type="protein sequence ID" value="CAD6255920.1"/>
    <property type="molecule type" value="Genomic_DNA"/>
</dbReference>
<evidence type="ECO:0000256" key="3">
    <source>
        <dbReference type="ARBA" id="ARBA00012251"/>
    </source>
</evidence>
<dbReference type="GO" id="GO:0008270">
    <property type="term" value="F:zinc ion binding"/>
    <property type="evidence" value="ECO:0007669"/>
    <property type="project" value="UniProtKB-KW"/>
</dbReference>
<evidence type="ECO:0000256" key="1">
    <source>
        <dbReference type="ARBA" id="ARBA00001798"/>
    </source>
</evidence>
<comment type="caution">
    <text evidence="11">The sequence shown here is derived from an EMBL/GenBank/DDBJ whole genome shotgun (WGS) entry which is preliminary data.</text>
</comment>
<dbReference type="Gene3D" id="3.30.40.10">
    <property type="entry name" value="Zinc/RING finger domain, C3HC4 (zinc finger)"/>
    <property type="match status" value="1"/>
</dbReference>
<evidence type="ECO:0000256" key="9">
    <source>
        <dbReference type="ARBA" id="ARBA00022833"/>
    </source>
</evidence>
<dbReference type="PROSITE" id="PS51873">
    <property type="entry name" value="TRIAD"/>
    <property type="match status" value="1"/>
</dbReference>
<dbReference type="InterPro" id="IPR044066">
    <property type="entry name" value="TRIAD_supradom"/>
</dbReference>
<dbReference type="SMART" id="SM00647">
    <property type="entry name" value="IBR"/>
    <property type="match status" value="1"/>
</dbReference>
<evidence type="ECO:0000256" key="6">
    <source>
        <dbReference type="ARBA" id="ARBA00022737"/>
    </source>
</evidence>
<dbReference type="SUPFAM" id="SSF57850">
    <property type="entry name" value="RING/U-box"/>
    <property type="match status" value="2"/>
</dbReference>
<dbReference type="AlphaFoldDB" id="A0A811QES6"/>
<protein>
    <recommendedName>
        <fullName evidence="3">RBR-type E3 ubiquitin transferase</fullName>
        <ecNumber evidence="3">2.3.2.31</ecNumber>
    </recommendedName>
</protein>
<evidence type="ECO:0000259" key="10">
    <source>
        <dbReference type="PROSITE" id="PS51873"/>
    </source>
</evidence>
<dbReference type="EC" id="2.3.2.31" evidence="3"/>
<keyword evidence="7" id="KW-0863">Zinc-finger</keyword>
<comment type="cofactor">
    <cofactor evidence="2">
        <name>Zn(2+)</name>
        <dbReference type="ChEBI" id="CHEBI:29105"/>
    </cofactor>
</comment>
<dbReference type="Pfam" id="PF01485">
    <property type="entry name" value="IBR"/>
    <property type="match status" value="1"/>
</dbReference>
<dbReference type="GO" id="GO:0061630">
    <property type="term" value="F:ubiquitin protein ligase activity"/>
    <property type="evidence" value="ECO:0007669"/>
    <property type="project" value="UniProtKB-EC"/>
</dbReference>
<dbReference type="InterPro" id="IPR031127">
    <property type="entry name" value="E3_UB_ligase_RBR"/>
</dbReference>
<evidence type="ECO:0000313" key="12">
    <source>
        <dbReference type="Proteomes" id="UP000604825"/>
    </source>
</evidence>
<dbReference type="PANTHER" id="PTHR11685">
    <property type="entry name" value="RBR FAMILY RING FINGER AND IBR DOMAIN-CONTAINING"/>
    <property type="match status" value="1"/>
</dbReference>
<dbReference type="Proteomes" id="UP000604825">
    <property type="component" value="Unassembled WGS sequence"/>
</dbReference>
<proteinExistence type="predicted"/>
<comment type="catalytic activity">
    <reaction evidence="1">
        <text>[E2 ubiquitin-conjugating enzyme]-S-ubiquitinyl-L-cysteine + [acceptor protein]-L-lysine = [E2 ubiquitin-conjugating enzyme]-L-cysteine + [acceptor protein]-N(6)-ubiquitinyl-L-lysine.</text>
        <dbReference type="EC" id="2.3.2.31"/>
    </reaction>
</comment>
<evidence type="ECO:0000256" key="4">
    <source>
        <dbReference type="ARBA" id="ARBA00022679"/>
    </source>
</evidence>
<feature type="domain" description="RING-type" evidence="10">
    <location>
        <begin position="80"/>
        <end position="325"/>
    </location>
</feature>
<evidence type="ECO:0000256" key="8">
    <source>
        <dbReference type="ARBA" id="ARBA00022786"/>
    </source>
</evidence>
<sequence length="387" mass="43863">MEGIRYNVLTQDDLRVRLEVDTHKVGELLSITPGLAAVLLRHCQWRPERVQGAWFDNGEAFRVDVGLPSSEDDVSGPRVLTGRTPNCQCFDGSAGRPSRSSGCSHYFCDECWRRYIRVAMDDEDPRCLPLQCPEPLCAVPVVRELVVDVVHDADADTLLAQYDRFMLLSYVDDSGGRIQWCHGRGCSRAVEFLGSSDGDDSVSTDVFCECRHGFCWTCGKEPHRPVSCDAAQAWVDENRPPKASLDDQLLEKALRDMDDLKSSWLENMATDLGIEVTDLDFVTQAYEEIAECRRRIRWVHAYGSYYLDPERDRNKCELFGCLLKEAKDSLDSLQLCAEQERLTLCTTEVVAIAETYSASKKTVMDHTRETRQHFDNLVKAAETHFQD</sequence>
<keyword evidence="8" id="KW-0833">Ubl conjugation pathway</keyword>
<organism evidence="11 12">
    <name type="scientific">Miscanthus lutarioriparius</name>
    <dbReference type="NCBI Taxonomy" id="422564"/>
    <lineage>
        <taxon>Eukaryota</taxon>
        <taxon>Viridiplantae</taxon>
        <taxon>Streptophyta</taxon>
        <taxon>Embryophyta</taxon>
        <taxon>Tracheophyta</taxon>
        <taxon>Spermatophyta</taxon>
        <taxon>Magnoliopsida</taxon>
        <taxon>Liliopsida</taxon>
        <taxon>Poales</taxon>
        <taxon>Poaceae</taxon>
        <taxon>PACMAD clade</taxon>
        <taxon>Panicoideae</taxon>
        <taxon>Andropogonodae</taxon>
        <taxon>Andropogoneae</taxon>
        <taxon>Saccharinae</taxon>
        <taxon>Miscanthus</taxon>
    </lineage>
</organism>
<reference evidence="11" key="1">
    <citation type="submission" date="2020-10" db="EMBL/GenBank/DDBJ databases">
        <authorList>
            <person name="Han B."/>
            <person name="Lu T."/>
            <person name="Zhao Q."/>
            <person name="Huang X."/>
            <person name="Zhao Y."/>
        </authorList>
    </citation>
    <scope>NUCLEOTIDE SEQUENCE</scope>
</reference>
<keyword evidence="6" id="KW-0677">Repeat</keyword>
<accession>A0A811QES6</accession>
<dbReference type="InterPro" id="IPR013083">
    <property type="entry name" value="Znf_RING/FYVE/PHD"/>
</dbReference>
<keyword evidence="4" id="KW-0808">Transferase</keyword>
<evidence type="ECO:0000256" key="2">
    <source>
        <dbReference type="ARBA" id="ARBA00001947"/>
    </source>
</evidence>
<dbReference type="OrthoDB" id="10009520at2759"/>
<dbReference type="GO" id="GO:0016567">
    <property type="term" value="P:protein ubiquitination"/>
    <property type="evidence" value="ECO:0007669"/>
    <property type="project" value="InterPro"/>
</dbReference>
<keyword evidence="12" id="KW-1185">Reference proteome</keyword>
<evidence type="ECO:0000256" key="7">
    <source>
        <dbReference type="ARBA" id="ARBA00022771"/>
    </source>
</evidence>
<dbReference type="InterPro" id="IPR002867">
    <property type="entry name" value="IBR_dom"/>
</dbReference>
<evidence type="ECO:0000256" key="5">
    <source>
        <dbReference type="ARBA" id="ARBA00022723"/>
    </source>
</evidence>
<keyword evidence="9" id="KW-0862">Zinc</keyword>